<keyword evidence="1" id="KW-1185">Reference proteome</keyword>
<accession>A0A5S6QGC9</accession>
<protein>
    <submittedName>
        <fullName evidence="2">Uncharacterized protein</fullName>
    </submittedName>
</protein>
<proteinExistence type="predicted"/>
<organism evidence="1 2">
    <name type="scientific">Trichuris muris</name>
    <name type="common">Mouse whipworm</name>
    <dbReference type="NCBI Taxonomy" id="70415"/>
    <lineage>
        <taxon>Eukaryota</taxon>
        <taxon>Metazoa</taxon>
        <taxon>Ecdysozoa</taxon>
        <taxon>Nematoda</taxon>
        <taxon>Enoplea</taxon>
        <taxon>Dorylaimia</taxon>
        <taxon>Trichinellida</taxon>
        <taxon>Trichuridae</taxon>
        <taxon>Trichuris</taxon>
    </lineage>
</organism>
<name>A0A5S6QGC9_TRIMR</name>
<evidence type="ECO:0000313" key="1">
    <source>
        <dbReference type="Proteomes" id="UP000046395"/>
    </source>
</evidence>
<reference evidence="2" key="1">
    <citation type="submission" date="2019-12" db="UniProtKB">
        <authorList>
            <consortium name="WormBaseParasite"/>
        </authorList>
    </citation>
    <scope>IDENTIFICATION</scope>
</reference>
<dbReference type="WBParaSite" id="TMUE_2000006185.1">
    <property type="protein sequence ID" value="TMUE_2000006185.1"/>
    <property type="gene ID" value="WBGene00299502"/>
</dbReference>
<dbReference type="Proteomes" id="UP000046395">
    <property type="component" value="Unassembled WGS sequence"/>
</dbReference>
<sequence>MATAIAEKKYGVARGLIPLRVVVQRNKSNVRPVMDFRELNGYIVVRPVVWTNCRLPRTASAEHVVQPMGAADIWRGANICTRDGSVRHLGPAADTMCAQDADQVPCARKMRITLTTIYTDVFLEESAVVECVLFVVLIVALMSCDFADWLSVFTGARSGNVDDDVVPAKLKRLSRKTAHSARARHVLVPAVFDHT</sequence>
<evidence type="ECO:0000313" key="2">
    <source>
        <dbReference type="WBParaSite" id="TMUE_2000006185.1"/>
    </source>
</evidence>
<dbReference type="AlphaFoldDB" id="A0A5S6QGC9"/>